<evidence type="ECO:0000313" key="6">
    <source>
        <dbReference type="Proteomes" id="UP000604765"/>
    </source>
</evidence>
<keyword evidence="2" id="KW-0238">DNA-binding</keyword>
<dbReference type="PROSITE" id="PS01124">
    <property type="entry name" value="HTH_ARAC_FAMILY_2"/>
    <property type="match status" value="1"/>
</dbReference>
<dbReference type="RefSeq" id="WP_203629149.1">
    <property type="nucleotide sequence ID" value="NZ_BNJR01000005.1"/>
</dbReference>
<dbReference type="SUPFAM" id="SSF51215">
    <property type="entry name" value="Regulatory protein AraC"/>
    <property type="match status" value="1"/>
</dbReference>
<reference evidence="5 6" key="1">
    <citation type="journal article" date="2021" name="Int. J. Syst. Evol. Microbiol.">
        <title>Lentilactobacillus fungorum sp. nov., isolated from spent mushroom substrates.</title>
        <authorList>
            <person name="Tohno M."/>
            <person name="Tanizawa Y."/>
            <person name="Kojima Y."/>
            <person name="Sakamoto M."/>
            <person name="Ohkuma M."/>
            <person name="Kobayashi H."/>
        </authorList>
    </citation>
    <scope>NUCLEOTIDE SEQUENCE [LARGE SCALE GENOMIC DNA]</scope>
    <source>
        <strain evidence="5 6">YK48G</strain>
    </source>
</reference>
<dbReference type="SMART" id="SM00342">
    <property type="entry name" value="HTH_ARAC"/>
    <property type="match status" value="1"/>
</dbReference>
<dbReference type="PANTHER" id="PTHR43280">
    <property type="entry name" value="ARAC-FAMILY TRANSCRIPTIONAL REGULATOR"/>
    <property type="match status" value="1"/>
</dbReference>
<dbReference type="Gene3D" id="2.60.120.280">
    <property type="entry name" value="Regulatory protein AraC"/>
    <property type="match status" value="1"/>
</dbReference>
<dbReference type="SUPFAM" id="SSF46689">
    <property type="entry name" value="Homeodomain-like"/>
    <property type="match status" value="2"/>
</dbReference>
<evidence type="ECO:0000256" key="1">
    <source>
        <dbReference type="ARBA" id="ARBA00023015"/>
    </source>
</evidence>
<dbReference type="Pfam" id="PF12833">
    <property type="entry name" value="HTH_18"/>
    <property type="match status" value="1"/>
</dbReference>
<organism evidence="5 6">
    <name type="scientific">Lentilactobacillus fungorum</name>
    <dbReference type="NCBI Taxonomy" id="2201250"/>
    <lineage>
        <taxon>Bacteria</taxon>
        <taxon>Bacillati</taxon>
        <taxon>Bacillota</taxon>
        <taxon>Bacilli</taxon>
        <taxon>Lactobacillales</taxon>
        <taxon>Lactobacillaceae</taxon>
        <taxon>Lentilactobacillus</taxon>
    </lineage>
</organism>
<keyword evidence="3" id="KW-0804">Transcription</keyword>
<dbReference type="InterPro" id="IPR037923">
    <property type="entry name" value="HTH-like"/>
</dbReference>
<evidence type="ECO:0000256" key="2">
    <source>
        <dbReference type="ARBA" id="ARBA00023125"/>
    </source>
</evidence>
<protein>
    <recommendedName>
        <fullName evidence="4">HTH araC/xylS-type domain-containing protein</fullName>
    </recommendedName>
</protein>
<evidence type="ECO:0000259" key="4">
    <source>
        <dbReference type="PROSITE" id="PS01124"/>
    </source>
</evidence>
<evidence type="ECO:0000313" key="5">
    <source>
        <dbReference type="EMBL" id="GHP13093.1"/>
    </source>
</evidence>
<keyword evidence="1" id="KW-0805">Transcription regulation</keyword>
<dbReference type="EMBL" id="BNJR01000005">
    <property type="protein sequence ID" value="GHP13093.1"/>
    <property type="molecule type" value="Genomic_DNA"/>
</dbReference>
<dbReference type="Gene3D" id="1.10.10.60">
    <property type="entry name" value="Homeodomain-like"/>
    <property type="match status" value="2"/>
</dbReference>
<sequence>MRLAFKQPSQDMPLFCESIGYEWQQSLVNRPNGYYAFHWLQTEMGTGIVTINRQQRLLKPNQGILIRTNVSHRYQSIDTHQKWQTAFLAFAGNQADELMTFLGLKTSLFFPALSPELATFIHQSYAQFERNDLVATLRQSSELYRFIMLLKQAEYGIDNTYQAQKIVRPILAYLTAHYHSAITNEQLAAQTGYSVAYQNRIFKSTYGQTPLKYLNDYRLQKAKRLLTLHPDWQIQLVGNSVGFNDISRFIHEFKQYYHLTPRQFKQMM</sequence>
<dbReference type="InterPro" id="IPR003313">
    <property type="entry name" value="AraC-bd"/>
</dbReference>
<gene>
    <name evidence="5" type="ORF">YK48G_05180</name>
</gene>
<evidence type="ECO:0000256" key="3">
    <source>
        <dbReference type="ARBA" id="ARBA00023163"/>
    </source>
</evidence>
<name>A0ABQ3VWP5_9LACO</name>
<dbReference type="InterPro" id="IPR009057">
    <property type="entry name" value="Homeodomain-like_sf"/>
</dbReference>
<accession>A0ABQ3VWP5</accession>
<dbReference type="Pfam" id="PF02311">
    <property type="entry name" value="AraC_binding"/>
    <property type="match status" value="1"/>
</dbReference>
<proteinExistence type="predicted"/>
<dbReference type="Proteomes" id="UP000604765">
    <property type="component" value="Unassembled WGS sequence"/>
</dbReference>
<dbReference type="PANTHER" id="PTHR43280:SF2">
    <property type="entry name" value="HTH-TYPE TRANSCRIPTIONAL REGULATOR EXSA"/>
    <property type="match status" value="1"/>
</dbReference>
<keyword evidence="6" id="KW-1185">Reference proteome</keyword>
<comment type="caution">
    <text evidence="5">The sequence shown here is derived from an EMBL/GenBank/DDBJ whole genome shotgun (WGS) entry which is preliminary data.</text>
</comment>
<feature type="domain" description="HTH araC/xylS-type" evidence="4">
    <location>
        <begin position="168"/>
        <end position="267"/>
    </location>
</feature>
<dbReference type="InterPro" id="IPR018060">
    <property type="entry name" value="HTH_AraC"/>
</dbReference>